<dbReference type="Proteomes" id="UP001168109">
    <property type="component" value="Unassembled WGS sequence"/>
</dbReference>
<evidence type="ECO:0000313" key="3">
    <source>
        <dbReference type="Proteomes" id="UP001168109"/>
    </source>
</evidence>
<dbReference type="EMBL" id="JAOPLU010000003">
    <property type="protein sequence ID" value="MDM5131986.1"/>
    <property type="molecule type" value="Genomic_DNA"/>
</dbReference>
<name>A0ABT7QET8_9GAMM</name>
<keyword evidence="1" id="KW-0472">Membrane</keyword>
<protein>
    <submittedName>
        <fullName evidence="2">EpsG family protein</fullName>
    </submittedName>
</protein>
<sequence>MTLYLVLLLYIPLLLLSICSEKDEKILKGAFLYIFLFFIFYHIDAGPDHHVYEWAYYEPPFSIPFEPVFGLLLATSKVFGLDYIEFLIALRLISFILFAYACLKLDKTKFIFLMGLYIPISFITFELNLLRQSLSLHFGLVAVCAYLKNRNKTSYMFMTLAVMSHLSAIVMALIYLNKIRVKVLVLLGMVGIMILMLALPAIISKINDYQALGALNIRMDVATLQLVVLMILPFLFFKTQGNIVPTLLYLTLCCMTFIPVLIRLYPIALLILLPSIVIAKGNKNMTTLFLFVSLSFFMTIGKTYLLLQADQNAIQEGMYQHGYTK</sequence>
<evidence type="ECO:0000313" key="2">
    <source>
        <dbReference type="EMBL" id="MDM5131986.1"/>
    </source>
</evidence>
<gene>
    <name evidence="2" type="ORF">OB962_13440</name>
</gene>
<comment type="caution">
    <text evidence="2">The sequence shown here is derived from an EMBL/GenBank/DDBJ whole genome shotgun (WGS) entry which is preliminary data.</text>
</comment>
<dbReference type="InterPro" id="IPR049458">
    <property type="entry name" value="EpsG-like"/>
</dbReference>
<feature type="transmembrane region" description="Helical" evidence="1">
    <location>
        <begin position="110"/>
        <end position="130"/>
    </location>
</feature>
<accession>A0ABT7QET8</accession>
<dbReference type="RefSeq" id="WP_290042220.1">
    <property type="nucleotide sequence ID" value="NZ_JAOPLU010000003.1"/>
</dbReference>
<feature type="transmembrane region" description="Helical" evidence="1">
    <location>
        <begin position="155"/>
        <end position="176"/>
    </location>
</feature>
<keyword evidence="3" id="KW-1185">Reference proteome</keyword>
<feature type="transmembrane region" description="Helical" evidence="1">
    <location>
        <begin position="285"/>
        <end position="307"/>
    </location>
</feature>
<keyword evidence="1" id="KW-1133">Transmembrane helix</keyword>
<organism evidence="2 3">
    <name type="scientific">Aeromonas piscicola</name>
    <dbReference type="NCBI Taxonomy" id="600645"/>
    <lineage>
        <taxon>Bacteria</taxon>
        <taxon>Pseudomonadati</taxon>
        <taxon>Pseudomonadota</taxon>
        <taxon>Gammaproteobacteria</taxon>
        <taxon>Aeromonadales</taxon>
        <taxon>Aeromonadaceae</taxon>
        <taxon>Aeromonas</taxon>
    </lineage>
</organism>
<feature type="transmembrane region" description="Helical" evidence="1">
    <location>
        <begin position="215"/>
        <end position="235"/>
    </location>
</feature>
<feature type="transmembrane region" description="Helical" evidence="1">
    <location>
        <begin position="30"/>
        <end position="47"/>
    </location>
</feature>
<feature type="transmembrane region" description="Helical" evidence="1">
    <location>
        <begin position="247"/>
        <end position="273"/>
    </location>
</feature>
<dbReference type="Pfam" id="PF14897">
    <property type="entry name" value="EpsG"/>
    <property type="match status" value="1"/>
</dbReference>
<proteinExistence type="predicted"/>
<feature type="transmembrane region" description="Helical" evidence="1">
    <location>
        <begin position="86"/>
        <end position="103"/>
    </location>
</feature>
<reference evidence="2" key="1">
    <citation type="submission" date="2024-05" db="EMBL/GenBank/DDBJ databases">
        <title>WGS of Aeromonas isolates.</title>
        <authorList>
            <person name="Lee H."/>
        </authorList>
    </citation>
    <scope>NUCLEOTIDE SEQUENCE</scope>
    <source>
        <strain evidence="2">LP308</strain>
    </source>
</reference>
<keyword evidence="1" id="KW-0812">Transmembrane</keyword>
<feature type="transmembrane region" description="Helical" evidence="1">
    <location>
        <begin position="183"/>
        <end position="203"/>
    </location>
</feature>
<evidence type="ECO:0000256" key="1">
    <source>
        <dbReference type="SAM" id="Phobius"/>
    </source>
</evidence>